<evidence type="ECO:0000313" key="5">
    <source>
        <dbReference type="EMBL" id="OMJ70140.1"/>
    </source>
</evidence>
<dbReference type="Proteomes" id="UP000187209">
    <property type="component" value="Unassembled WGS sequence"/>
</dbReference>
<feature type="domain" description="Protein kinase" evidence="4">
    <location>
        <begin position="10"/>
        <end position="281"/>
    </location>
</feature>
<dbReference type="SUPFAM" id="SSF56112">
    <property type="entry name" value="Protein kinase-like (PK-like)"/>
    <property type="match status" value="1"/>
</dbReference>
<feature type="binding site" evidence="2">
    <location>
        <position position="39"/>
    </location>
    <ligand>
        <name>ATP</name>
        <dbReference type="ChEBI" id="CHEBI:30616"/>
    </ligand>
</feature>
<dbReference type="PROSITE" id="PS00107">
    <property type="entry name" value="PROTEIN_KINASE_ATP"/>
    <property type="match status" value="1"/>
</dbReference>
<dbReference type="PANTHER" id="PTHR11909">
    <property type="entry name" value="CASEIN KINASE-RELATED"/>
    <property type="match status" value="1"/>
</dbReference>
<organism evidence="5 6">
    <name type="scientific">Stentor coeruleus</name>
    <dbReference type="NCBI Taxonomy" id="5963"/>
    <lineage>
        <taxon>Eukaryota</taxon>
        <taxon>Sar</taxon>
        <taxon>Alveolata</taxon>
        <taxon>Ciliophora</taxon>
        <taxon>Postciliodesmatophora</taxon>
        <taxon>Heterotrichea</taxon>
        <taxon>Heterotrichida</taxon>
        <taxon>Stentoridae</taxon>
        <taxon>Stentor</taxon>
    </lineage>
</organism>
<dbReference type="Pfam" id="PF00069">
    <property type="entry name" value="Pkinase"/>
    <property type="match status" value="1"/>
</dbReference>
<evidence type="ECO:0000313" key="6">
    <source>
        <dbReference type="Proteomes" id="UP000187209"/>
    </source>
</evidence>
<dbReference type="PROSITE" id="PS50011">
    <property type="entry name" value="PROTEIN_KINASE_DOM"/>
    <property type="match status" value="1"/>
</dbReference>
<evidence type="ECO:0000256" key="3">
    <source>
        <dbReference type="SAM" id="MobiDB-lite"/>
    </source>
</evidence>
<keyword evidence="2" id="KW-0547">Nucleotide-binding</keyword>
<accession>A0A1R2B0I2</accession>
<evidence type="ECO:0000256" key="1">
    <source>
        <dbReference type="ARBA" id="ARBA00023860"/>
    </source>
</evidence>
<keyword evidence="6" id="KW-1185">Reference proteome</keyword>
<keyword evidence="2" id="KW-0067">ATP-binding</keyword>
<evidence type="ECO:0000256" key="2">
    <source>
        <dbReference type="PROSITE-ProRule" id="PRU10141"/>
    </source>
</evidence>
<dbReference type="EMBL" id="MPUH01001120">
    <property type="protein sequence ID" value="OMJ70140.1"/>
    <property type="molecule type" value="Genomic_DNA"/>
</dbReference>
<proteinExistence type="predicted"/>
<dbReference type="GO" id="GO:0005524">
    <property type="term" value="F:ATP binding"/>
    <property type="evidence" value="ECO:0007669"/>
    <property type="project" value="UniProtKB-UniRule"/>
</dbReference>
<dbReference type="InterPro" id="IPR000719">
    <property type="entry name" value="Prot_kinase_dom"/>
</dbReference>
<comment type="caution">
    <text evidence="5">The sequence shown here is derived from an EMBL/GenBank/DDBJ whole genome shotgun (WGS) entry which is preliminary data.</text>
</comment>
<protein>
    <recommendedName>
        <fullName evidence="1">Casein kinase I</fullName>
    </recommendedName>
</protein>
<dbReference type="InterPro" id="IPR011009">
    <property type="entry name" value="Kinase-like_dom_sf"/>
</dbReference>
<name>A0A1R2B0I2_9CILI</name>
<dbReference type="GO" id="GO:0004672">
    <property type="term" value="F:protein kinase activity"/>
    <property type="evidence" value="ECO:0007669"/>
    <property type="project" value="InterPro"/>
</dbReference>
<evidence type="ECO:0000259" key="4">
    <source>
        <dbReference type="PROSITE" id="PS50011"/>
    </source>
</evidence>
<dbReference type="AlphaFoldDB" id="A0A1R2B0I2"/>
<reference evidence="5 6" key="1">
    <citation type="submission" date="2016-11" db="EMBL/GenBank/DDBJ databases">
        <title>The macronuclear genome of Stentor coeruleus: a giant cell with tiny introns.</title>
        <authorList>
            <person name="Slabodnick M."/>
            <person name="Ruby J.G."/>
            <person name="Reiff S.B."/>
            <person name="Swart E.C."/>
            <person name="Gosai S."/>
            <person name="Prabakaran S."/>
            <person name="Witkowska E."/>
            <person name="Larue G.E."/>
            <person name="Fisher S."/>
            <person name="Freeman R.M."/>
            <person name="Gunawardena J."/>
            <person name="Chu W."/>
            <person name="Stover N.A."/>
            <person name="Gregory B.D."/>
            <person name="Nowacki M."/>
            <person name="Derisi J."/>
            <person name="Roy S.W."/>
            <person name="Marshall W.F."/>
            <person name="Sood P."/>
        </authorList>
    </citation>
    <scope>NUCLEOTIDE SEQUENCE [LARGE SCALE GENOMIC DNA]</scope>
    <source>
        <strain evidence="5">WM001</strain>
    </source>
</reference>
<dbReference type="InterPro" id="IPR050235">
    <property type="entry name" value="CK1_Ser-Thr_kinase"/>
</dbReference>
<dbReference type="SMART" id="SM00220">
    <property type="entry name" value="S_TKc"/>
    <property type="match status" value="1"/>
</dbReference>
<sequence length="489" mass="56665">MEFPKKIGPYTIFGTLGHGGFGQVYIGREAKTLTTYALKASNERESLKKEYKILRKLSQLKNFMRVYEYGILEEYDFIVMELLGKNLEYKNNDSLLSLQSISAIGIEILNRIEAMHNADIVHRDVKPSQFLLSNDKTNIYLVDYGMAGFYKVNNVHKAFKTRCRFRGSVTFASINNHMGFKQSRRDDLESLCYSLLYLIKGVLPWKHDPNIQGFKKWKMVLNQKVNIDCESLFQNIPLEFETLFKYTRRLLYDQTPNYNYMRSLLSKFTTSADFCMNFDWFLHPERFNNVRSFVISEGGKSFLHIKNDGAEFVSKRREAKLNIKIFKKKSQSLEFSEAIVEYLSKKNQKPKKPQKLLIPIGYSLENLSDITSNTSKDPECEEPNKKIVKSKAENSKKKQKRTKTYENINNLETQEKPNNKKKSIKSPTVILPEITLTSQSSTTINFTDECSTPKNAFPEFLNKSKILGARDEFSDLMKNKLAENNCCIS</sequence>
<gene>
    <name evidence="5" type="ORF">SteCoe_31956</name>
</gene>
<dbReference type="Gene3D" id="1.10.510.10">
    <property type="entry name" value="Transferase(Phosphotransferase) domain 1"/>
    <property type="match status" value="1"/>
</dbReference>
<dbReference type="InterPro" id="IPR017441">
    <property type="entry name" value="Protein_kinase_ATP_BS"/>
</dbReference>
<feature type="region of interest" description="Disordered" evidence="3">
    <location>
        <begin position="372"/>
        <end position="404"/>
    </location>
</feature>
<feature type="compositionally biased region" description="Basic and acidic residues" evidence="3">
    <location>
        <begin position="376"/>
        <end position="396"/>
    </location>
</feature>